<reference evidence="1" key="1">
    <citation type="submission" date="2022-07" db="EMBL/GenBank/DDBJ databases">
        <title>Faecal culturing of patients with breast cancer.</title>
        <authorList>
            <person name="Teng N.M.Y."/>
            <person name="Kiu R."/>
            <person name="Evans R."/>
            <person name="Baker D.J."/>
            <person name="Zenner C."/>
            <person name="Robinson S.D."/>
            <person name="Hall L.J."/>
        </authorList>
    </citation>
    <scope>NUCLEOTIDE SEQUENCE</scope>
    <source>
        <strain evidence="1">LH1062</strain>
    </source>
</reference>
<protein>
    <submittedName>
        <fullName evidence="1">DGQHR domain-containing protein</fullName>
    </submittedName>
</protein>
<dbReference type="CDD" id="cd16414">
    <property type="entry name" value="dndB_like"/>
    <property type="match status" value="1"/>
</dbReference>
<gene>
    <name evidence="1" type="ORF">NMU03_00110</name>
</gene>
<dbReference type="Pfam" id="PF14072">
    <property type="entry name" value="DndB"/>
    <property type="match status" value="1"/>
</dbReference>
<sequence>MERIAIRAHMGIWSYYITYLTFKEVSEYVSAIDENLHSSKLLRDSIQRSLTSNYKSISEYLCNQEERMFNSLVLAVYDGNPTWRAISLEDENIILEAGVLTFNGEEKIFPVDGQHRVEGIKDAILKNSELENEEVPVIFIGHQNNSKGLSRTRRLFSTLNRYAKPVSLRDIIALDEDDSAAIITRRLIEDYSLFQEDRVADSKNKSISTNDSNAFVSIIELYEINSELLNYYIKDFKIKGENGKYLKQGKHKLDRYKRFRKADDEIERYYQFVLSFWNAMKDNIFEVKEYLSLEKEKSIKFRNKHGGSIYFRPVGLLPITQAALHIYPSINDFNSIFKNFDTIEKNVQKEPWKNILWNEASQSMNSSINKSLIKLLILFIYDDQILNEKEMSKLASAFRKARNDLQNSLNDESTALQYLKNNRTNWFRQEEKNKLFKIEYFEN</sequence>
<accession>A0ABY5I1S8</accession>
<dbReference type="EMBL" id="CP101620">
    <property type="protein sequence ID" value="UTY39279.1"/>
    <property type="molecule type" value="Genomic_DNA"/>
</dbReference>
<dbReference type="InterPro" id="IPR017642">
    <property type="entry name" value="DNA_S_mod_DndB"/>
</dbReference>
<proteinExistence type="predicted"/>
<dbReference type="InterPro" id="IPR017601">
    <property type="entry name" value="DGQHR-contain_dom"/>
</dbReference>
<organism evidence="1 2">
    <name type="scientific">Allocoprobacillus halotolerans</name>
    <dbReference type="NCBI Taxonomy" id="2944914"/>
    <lineage>
        <taxon>Bacteria</taxon>
        <taxon>Bacillati</taxon>
        <taxon>Bacillota</taxon>
        <taxon>Erysipelotrichia</taxon>
        <taxon>Erysipelotrichales</taxon>
        <taxon>Erysipelotrichaceae</taxon>
        <taxon>Allocoprobacillus</taxon>
    </lineage>
</organism>
<dbReference type="Proteomes" id="UP001060112">
    <property type="component" value="Chromosome"/>
</dbReference>
<name>A0ABY5I1S8_9FIRM</name>
<evidence type="ECO:0000313" key="2">
    <source>
        <dbReference type="Proteomes" id="UP001060112"/>
    </source>
</evidence>
<dbReference type="NCBIfam" id="TIGR03187">
    <property type="entry name" value="DGQHR"/>
    <property type="match status" value="1"/>
</dbReference>
<dbReference type="RefSeq" id="WP_290140267.1">
    <property type="nucleotide sequence ID" value="NZ_CP101620.1"/>
</dbReference>
<keyword evidence="2" id="KW-1185">Reference proteome</keyword>
<evidence type="ECO:0000313" key="1">
    <source>
        <dbReference type="EMBL" id="UTY39279.1"/>
    </source>
</evidence>